<dbReference type="AlphaFoldDB" id="A0A0G0D0H9"/>
<feature type="transmembrane region" description="Helical" evidence="1">
    <location>
        <begin position="12"/>
        <end position="34"/>
    </location>
</feature>
<gene>
    <name evidence="2" type="ORF">UR89_C0013G0016</name>
</gene>
<evidence type="ECO:0000313" key="3">
    <source>
        <dbReference type="Proteomes" id="UP000034536"/>
    </source>
</evidence>
<keyword evidence="1" id="KW-0472">Membrane</keyword>
<comment type="caution">
    <text evidence="2">The sequence shown here is derived from an EMBL/GenBank/DDBJ whole genome shotgun (WGS) entry which is preliminary data.</text>
</comment>
<dbReference type="EMBL" id="LBQX01000013">
    <property type="protein sequence ID" value="KKP86828.1"/>
    <property type="molecule type" value="Genomic_DNA"/>
</dbReference>
<evidence type="ECO:0000256" key="1">
    <source>
        <dbReference type="SAM" id="Phobius"/>
    </source>
</evidence>
<keyword evidence="1" id="KW-0812">Transmembrane</keyword>
<name>A0A0G0D0H9_9BACT</name>
<reference evidence="2 3" key="1">
    <citation type="journal article" date="2015" name="Nature">
        <title>rRNA introns, odd ribosomes, and small enigmatic genomes across a large radiation of phyla.</title>
        <authorList>
            <person name="Brown C.T."/>
            <person name="Hug L.A."/>
            <person name="Thomas B.C."/>
            <person name="Sharon I."/>
            <person name="Castelle C.J."/>
            <person name="Singh A."/>
            <person name="Wilkins M.J."/>
            <person name="Williams K.H."/>
            <person name="Banfield J.F."/>
        </authorList>
    </citation>
    <scope>NUCLEOTIDE SEQUENCE [LARGE SCALE GENOMIC DNA]</scope>
</reference>
<accession>A0A0G0D0H9</accession>
<proteinExistence type="predicted"/>
<dbReference type="Proteomes" id="UP000034536">
    <property type="component" value="Unassembled WGS sequence"/>
</dbReference>
<keyword evidence="1" id="KW-1133">Transmembrane helix</keyword>
<organism evidence="2 3">
    <name type="scientific">Candidatus Roizmanbacteria bacterium GW2011_GWA2_35_8</name>
    <dbReference type="NCBI Taxonomy" id="1618479"/>
    <lineage>
        <taxon>Bacteria</taxon>
        <taxon>Candidatus Roizmaniibacteriota</taxon>
    </lineage>
</organism>
<protein>
    <submittedName>
        <fullName evidence="2">Uncharacterized protein</fullName>
    </submittedName>
</protein>
<sequence length="152" mass="16934">MKIKLGFSLIEVLVFVTILSLFFVAAMSVATYSLKNMKINQHKILASHYAEEGLEWIRAEKEENWDQFIGYGTTGSGLTYCINTLNNSIWTTPTTCGANFELGVPQIFKREVNLINQAGNPVTQVDVTLTVTWIESGSTLSIPLKTTLKILE</sequence>
<evidence type="ECO:0000313" key="2">
    <source>
        <dbReference type="EMBL" id="KKP86828.1"/>
    </source>
</evidence>